<sequence length="158" mass="17492">MSLSPATLRAVHEALDDEYKARATYRAVIDAFGPVRPFVHIVEAEERHARALIALLRRHGAAVPDDPWPARVPAPASIDAACRAGVEAEIENEAMYARLLAQIDAPDAVRIMRRLQAASRDNHLPAFRRCLAREHDGKGPQDGKGRKVGRRHRWRGGG</sequence>
<feature type="compositionally biased region" description="Basic residues" evidence="1">
    <location>
        <begin position="146"/>
        <end position="158"/>
    </location>
</feature>
<dbReference type="EMBL" id="PHIG01000006">
    <property type="protein sequence ID" value="PJK31308.1"/>
    <property type="molecule type" value="Genomic_DNA"/>
</dbReference>
<dbReference type="RefSeq" id="WP_109792776.1">
    <property type="nucleotide sequence ID" value="NZ_PHIG01000006.1"/>
</dbReference>
<reference evidence="2 3" key="1">
    <citation type="submission" date="2017-11" db="EMBL/GenBank/DDBJ databases">
        <title>Draft genome sequence of Rhizobiales bacterium SY3-13.</title>
        <authorList>
            <person name="Sun C."/>
        </authorList>
    </citation>
    <scope>NUCLEOTIDE SEQUENCE [LARGE SCALE GENOMIC DNA]</scope>
    <source>
        <strain evidence="2 3">SY3-13</strain>
    </source>
</reference>
<evidence type="ECO:0000256" key="1">
    <source>
        <dbReference type="SAM" id="MobiDB-lite"/>
    </source>
</evidence>
<feature type="region of interest" description="Disordered" evidence="1">
    <location>
        <begin position="132"/>
        <end position="158"/>
    </location>
</feature>
<keyword evidence="3" id="KW-1185">Reference proteome</keyword>
<dbReference type="OrthoDB" id="573482at2"/>
<proteinExistence type="predicted"/>
<dbReference type="AlphaFoldDB" id="A0A2M9G6G5"/>
<dbReference type="InterPro" id="IPR009078">
    <property type="entry name" value="Ferritin-like_SF"/>
</dbReference>
<evidence type="ECO:0000313" key="3">
    <source>
        <dbReference type="Proteomes" id="UP000229498"/>
    </source>
</evidence>
<evidence type="ECO:0000313" key="2">
    <source>
        <dbReference type="EMBL" id="PJK31308.1"/>
    </source>
</evidence>
<dbReference type="Proteomes" id="UP000229498">
    <property type="component" value="Unassembled WGS sequence"/>
</dbReference>
<protein>
    <submittedName>
        <fullName evidence="2">DUF2202 domain-containing protein</fullName>
    </submittedName>
</protein>
<dbReference type="Gene3D" id="1.20.1260.10">
    <property type="match status" value="1"/>
</dbReference>
<dbReference type="CDD" id="cd01048">
    <property type="entry name" value="Ferritin_like_AB2"/>
    <property type="match status" value="1"/>
</dbReference>
<comment type="caution">
    <text evidence="2">The sequence shown here is derived from an EMBL/GenBank/DDBJ whole genome shotgun (WGS) entry which is preliminary data.</text>
</comment>
<name>A0A2M9G6G5_9PROT</name>
<dbReference type="InterPro" id="IPR012347">
    <property type="entry name" value="Ferritin-like"/>
</dbReference>
<dbReference type="InterPro" id="IPR019243">
    <property type="entry name" value="DUF2202"/>
</dbReference>
<gene>
    <name evidence="2" type="ORF">CVT23_02285</name>
</gene>
<dbReference type="SUPFAM" id="SSF47240">
    <property type="entry name" value="Ferritin-like"/>
    <property type="match status" value="1"/>
</dbReference>
<organism evidence="2 3">
    <name type="scientific">Minwuia thermotolerans</name>
    <dbReference type="NCBI Taxonomy" id="2056226"/>
    <lineage>
        <taxon>Bacteria</taxon>
        <taxon>Pseudomonadati</taxon>
        <taxon>Pseudomonadota</taxon>
        <taxon>Alphaproteobacteria</taxon>
        <taxon>Minwuiales</taxon>
        <taxon>Minwuiaceae</taxon>
        <taxon>Minwuia</taxon>
    </lineage>
</organism>
<feature type="compositionally biased region" description="Basic and acidic residues" evidence="1">
    <location>
        <begin position="132"/>
        <end position="145"/>
    </location>
</feature>
<accession>A0A2M9G6G5</accession>